<accession>A0A1B9F4W1</accession>
<reference evidence="1 2" key="1">
    <citation type="submission" date="2016-06" db="EMBL/GenBank/DDBJ databases">
        <title>Respiratory ammonification of nitrate coupled to the oxidation of elemental sulfur in deep-sea autotrophic thermophilic bacteria.</title>
        <authorList>
            <person name="Slobodkina G.B."/>
            <person name="Mardanov A.V."/>
            <person name="Ravin N.V."/>
            <person name="Frolova A.A."/>
            <person name="Viryasiv M.B."/>
            <person name="Chernyh N.A."/>
            <person name="Bonch-Osmolovskaya E.A."/>
            <person name="Slobodkin A.I."/>
        </authorList>
    </citation>
    <scope>NUCLEOTIDE SEQUENCE [LARGE SCALE GENOMIC DNA]</scope>
    <source>
        <strain evidence="1 2">S69</strain>
    </source>
</reference>
<gene>
    <name evidence="1" type="ORF">DBT_1454</name>
</gene>
<dbReference type="STRING" id="1156395.DBT_1454"/>
<evidence type="ECO:0000313" key="2">
    <source>
        <dbReference type="Proteomes" id="UP000093080"/>
    </source>
</evidence>
<sequence>MASDRTFIYGKLAYNLGIAEVEGFWMWDKNDQAGKNVDHHFVGLQGNGKVGIAKVMLEAAYGFGDYDTAAGQNYDLGSWAFFGDVAFDLHDQVGIKKFEVHVGGIYAQGDDDWSDNDLTGWTPATGITRFTPAFGTEQSISFDGDNMFGQILYSIFPAYYGSGLIGGGINGKAQFDNPGLIMIGGGVKAAWDKWSYKGNVMAMWFEEAQAVENYYALKGVAGNINIDEFMGIEWNNEIAYKLYKNVTIKGGAAFLFPGAGAKDIAQALKAFVQGVNFEDAGDSDDVSMRFAAELIWFF</sequence>
<organism evidence="1 2">
    <name type="scientific">Dissulfuribacter thermophilus</name>
    <dbReference type="NCBI Taxonomy" id="1156395"/>
    <lineage>
        <taxon>Bacteria</taxon>
        <taxon>Pseudomonadati</taxon>
        <taxon>Thermodesulfobacteriota</taxon>
        <taxon>Dissulfuribacteria</taxon>
        <taxon>Dissulfuribacterales</taxon>
        <taxon>Dissulfuribacteraceae</taxon>
        <taxon>Dissulfuribacter</taxon>
    </lineage>
</organism>
<name>A0A1B9F4W1_9BACT</name>
<comment type="caution">
    <text evidence="1">The sequence shown here is derived from an EMBL/GenBank/DDBJ whole genome shotgun (WGS) entry which is preliminary data.</text>
</comment>
<keyword evidence="2" id="KW-1185">Reference proteome</keyword>
<dbReference type="AlphaFoldDB" id="A0A1B9F4W1"/>
<dbReference type="Proteomes" id="UP000093080">
    <property type="component" value="Unassembled WGS sequence"/>
</dbReference>
<dbReference type="EMBL" id="MAGO01000007">
    <property type="protein sequence ID" value="OCC14968.1"/>
    <property type="molecule type" value="Genomic_DNA"/>
</dbReference>
<proteinExistence type="predicted"/>
<protein>
    <submittedName>
        <fullName evidence="1">Uncharacterized protein</fullName>
    </submittedName>
</protein>
<evidence type="ECO:0000313" key="1">
    <source>
        <dbReference type="EMBL" id="OCC14968.1"/>
    </source>
</evidence>